<feature type="binding site" evidence="7">
    <location>
        <position position="836"/>
    </location>
    <ligand>
        <name>Zn(2+)</name>
        <dbReference type="ChEBI" id="CHEBI:29105"/>
        <label>2</label>
    </ligand>
</feature>
<comment type="subunit">
    <text evidence="7">The RNAP catalytic core consists of 2 alpha, 1 beta, 1 beta' and 1 omega subunit. When a sigma factor is associated with the core the holoenzyme is formed, which can initiate transcription.</text>
</comment>
<dbReference type="SMART" id="SM00663">
    <property type="entry name" value="RPOLA_N"/>
    <property type="match status" value="1"/>
</dbReference>
<sequence length="1243" mass="138394">MIKNYRLNTASDFDRISLRVASPERIKEWSYGEVTKPETINYRTQRSEKSGLFDEKIFGPDKDYECYCGKYRGIRYKGIVCEKCGVEITRSIVRRERMGHIELASPVSHIWFLRSTPSRIGLILGMPVDDLEKVIYFAGYIVTKVFEDARAEILRDLDSEFKSKVKAVHDDKTKEALKEMFTNTKHEIEGIKAGVVLDEIAYHNFSVKYSTLFEAGIGAEAIYSLCENLDLYELVKKLEASYEKVASIERERINKRLSILRAMITAGTRPEWMFLTRIPVIPPALRPMVPLDGGRFATSDVNDLYRRVINRNNRLRKLKEINAPEVILRNEKRILQEAVDALIDNSLRHGSSIMSTLSQAHRRPLKSLADNLKGKRGLFRQNLLGKRVDYSGRSVIVVGPELKIHQCGLPKQMVLELFRPFVIAKILEREFAYNIRGANRLIDDDVPEVWAILEEVIADKYVLLNRAPTLHRLGIQAFKPLLIEGSAIQVHPLVCRAFNADFDGDQMAVHLPLSQEAQAEAVTIMAADKNILKPGSGDPTMSAKMLDIVLGLFWMTKVVAREGSEAVRYFDSPGSAVVAYNYNAIGFRELVKILVPHEPRYAEYKGMLLETTVGRIIFNEVLPADYGFLNKEIDQKDMTKMVENIIDRYGIENVPPILDHIKQLGFYYATRSGVTWGIDDIKIPEGKGVVIQKAKVKAEEVFGQYQAGLLSAEERIRKNVEIWHGAKNEVERLIPESMDKNGSVYDMWKSGARGSLSQVTQMAGMKGLIQNTAGETIEFPILSCSKEGLTPIEYFITTHGSRKGLTDTALNTAKAGYLTRKLFVVAQDVVVTEEDCGTKDSITISTVGSTAGVQISIAKHTRGRVLAEDLEKDGKGIFKRGILISKEMARKIEELGFTSVAVRSPLVCRALKGVCVMCYGLDLGKNKLVDLGESAGTVAAQAIGEPGTQLTMRTFHAGGTASVGGDITQGLPRVEEIFEKRSPKNPAVVSEVDGVVSEIKDLGKEKVIVVIPSLEHRPKKKSAVSAIEYSVNYKRMPLVKTSDAIKRGDILTDGSVDIDELFENAGLEKTQNYIIAEVTKPYELQGETVSRKHIEVIVRQMFSRKRIKEIGGTTFSIGEMVTNAELHVENTNAKAQGGEEAKAFQVVMGITESSLTRRSFLSAASFQHTARVLISSAVRGAVDHLQGLMENVIIGRLIPAGSGFAGSPKHAMIEKIKAQKEVIEQEMLAAQTQREMVRSESLS</sequence>
<feature type="binding site" evidence="7">
    <location>
        <position position="918"/>
    </location>
    <ligand>
        <name>Zn(2+)</name>
        <dbReference type="ChEBI" id="CHEBI:29105"/>
        <label>2</label>
    </ligand>
</feature>
<dbReference type="NCBIfam" id="TIGR02386">
    <property type="entry name" value="rpoC_TIGR"/>
    <property type="match status" value="1"/>
</dbReference>
<keyword evidence="5 7" id="KW-0804">Transcription</keyword>
<evidence type="ECO:0000259" key="9">
    <source>
        <dbReference type="SMART" id="SM00663"/>
    </source>
</evidence>
<dbReference type="Gene3D" id="1.10.150.390">
    <property type="match status" value="1"/>
</dbReference>
<dbReference type="Pfam" id="PF04983">
    <property type="entry name" value="RNA_pol_Rpb1_3"/>
    <property type="match status" value="1"/>
</dbReference>
<dbReference type="PANTHER" id="PTHR19376:SF54">
    <property type="entry name" value="DNA-DIRECTED RNA POLYMERASE SUBUNIT BETA"/>
    <property type="match status" value="1"/>
</dbReference>
<dbReference type="AlphaFoldDB" id="A0A1G2MUJ2"/>
<feature type="binding site" evidence="7">
    <location>
        <position position="505"/>
    </location>
    <ligand>
        <name>Mg(2+)</name>
        <dbReference type="ChEBI" id="CHEBI:18420"/>
    </ligand>
</feature>
<dbReference type="InterPro" id="IPR007080">
    <property type="entry name" value="RNA_pol_Rpb1_1"/>
</dbReference>
<dbReference type="InterPro" id="IPR044893">
    <property type="entry name" value="RNA_pol_Rpb1_clamp_domain"/>
</dbReference>
<dbReference type="GO" id="GO:0003899">
    <property type="term" value="F:DNA-directed RNA polymerase activity"/>
    <property type="evidence" value="ECO:0007669"/>
    <property type="project" value="UniProtKB-UniRule"/>
</dbReference>
<dbReference type="GO" id="GO:0008270">
    <property type="term" value="F:zinc ion binding"/>
    <property type="evidence" value="ECO:0007669"/>
    <property type="project" value="UniProtKB-UniRule"/>
</dbReference>
<proteinExistence type="inferred from homology"/>
<name>A0A1G2MUJ2_9BACT</name>
<evidence type="ECO:0000256" key="1">
    <source>
        <dbReference type="ARBA" id="ARBA00022478"/>
    </source>
</evidence>
<comment type="catalytic activity">
    <reaction evidence="6 7 8">
        <text>RNA(n) + a ribonucleoside 5'-triphosphate = RNA(n+1) + diphosphate</text>
        <dbReference type="Rhea" id="RHEA:21248"/>
        <dbReference type="Rhea" id="RHEA-COMP:14527"/>
        <dbReference type="Rhea" id="RHEA-COMP:17342"/>
        <dbReference type="ChEBI" id="CHEBI:33019"/>
        <dbReference type="ChEBI" id="CHEBI:61557"/>
        <dbReference type="ChEBI" id="CHEBI:140395"/>
        <dbReference type="EC" id="2.7.7.6"/>
    </reaction>
</comment>
<dbReference type="InterPro" id="IPR038120">
    <property type="entry name" value="Rpb1_funnel_sf"/>
</dbReference>
<feature type="domain" description="RNA polymerase N-terminal" evidence="9">
    <location>
        <begin position="271"/>
        <end position="556"/>
    </location>
</feature>
<dbReference type="GO" id="GO:0006351">
    <property type="term" value="P:DNA-templated transcription"/>
    <property type="evidence" value="ECO:0007669"/>
    <property type="project" value="UniProtKB-UniRule"/>
</dbReference>
<dbReference type="EMBL" id="MHRQ01000014">
    <property type="protein sequence ID" value="OHA26919.1"/>
    <property type="molecule type" value="Genomic_DNA"/>
</dbReference>
<dbReference type="Pfam" id="PF04998">
    <property type="entry name" value="RNA_pol_Rpb1_5"/>
    <property type="match status" value="1"/>
</dbReference>
<comment type="similarity">
    <text evidence="7 8">Belongs to the RNA polymerase beta' chain family.</text>
</comment>
<keyword evidence="7" id="KW-0862">Zinc</keyword>
<evidence type="ECO:0000256" key="7">
    <source>
        <dbReference type="HAMAP-Rule" id="MF_01322"/>
    </source>
</evidence>
<feature type="binding site" evidence="7">
    <location>
        <position position="915"/>
    </location>
    <ligand>
        <name>Zn(2+)</name>
        <dbReference type="ChEBI" id="CHEBI:29105"/>
        <label>2</label>
    </ligand>
</feature>
<dbReference type="Pfam" id="PF04997">
    <property type="entry name" value="RNA_pol_Rpb1_1"/>
    <property type="match status" value="1"/>
</dbReference>
<comment type="cofactor">
    <cofactor evidence="7">
        <name>Mg(2+)</name>
        <dbReference type="ChEBI" id="CHEBI:18420"/>
    </cofactor>
    <text evidence="7">Binds 1 Mg(2+) ion per subunit.</text>
</comment>
<dbReference type="PANTHER" id="PTHR19376">
    <property type="entry name" value="DNA-DIRECTED RNA POLYMERASE"/>
    <property type="match status" value="1"/>
</dbReference>
<dbReference type="Gene3D" id="1.10.1790.20">
    <property type="match status" value="1"/>
</dbReference>
<dbReference type="CDD" id="cd01609">
    <property type="entry name" value="RNAP_beta'_N"/>
    <property type="match status" value="1"/>
</dbReference>
<dbReference type="Gene3D" id="4.10.860.120">
    <property type="entry name" value="RNA polymerase II, clamp domain"/>
    <property type="match status" value="1"/>
</dbReference>
<evidence type="ECO:0000256" key="2">
    <source>
        <dbReference type="ARBA" id="ARBA00022679"/>
    </source>
</evidence>
<reference evidence="10 11" key="1">
    <citation type="journal article" date="2016" name="Nat. Commun.">
        <title>Thousands of microbial genomes shed light on interconnected biogeochemical processes in an aquifer system.</title>
        <authorList>
            <person name="Anantharaman K."/>
            <person name="Brown C.T."/>
            <person name="Hug L.A."/>
            <person name="Sharon I."/>
            <person name="Castelle C.J."/>
            <person name="Probst A.J."/>
            <person name="Thomas B.C."/>
            <person name="Singh A."/>
            <person name="Wilkins M.J."/>
            <person name="Karaoz U."/>
            <person name="Brodie E.L."/>
            <person name="Williams K.H."/>
            <person name="Hubbard S.S."/>
            <person name="Banfield J.F."/>
        </authorList>
    </citation>
    <scope>NUCLEOTIDE SEQUENCE [LARGE SCALE GENOMIC DNA]</scope>
</reference>
<evidence type="ECO:0000256" key="5">
    <source>
        <dbReference type="ARBA" id="ARBA00023163"/>
    </source>
</evidence>
<feature type="binding site" evidence="7">
    <location>
        <position position="908"/>
    </location>
    <ligand>
        <name>Zn(2+)</name>
        <dbReference type="ChEBI" id="CHEBI:29105"/>
        <label>2</label>
    </ligand>
</feature>
<dbReference type="Proteomes" id="UP000177565">
    <property type="component" value="Unassembled WGS sequence"/>
</dbReference>
<accession>A0A1G2MUJ2</accession>
<evidence type="ECO:0000313" key="10">
    <source>
        <dbReference type="EMBL" id="OHA26919.1"/>
    </source>
</evidence>
<protein>
    <recommendedName>
        <fullName evidence="7">DNA-directed RNA polymerase subunit beta'</fullName>
        <shortName evidence="7">RNAP subunit beta'</shortName>
        <ecNumber evidence="7">2.7.7.6</ecNumber>
    </recommendedName>
    <alternativeName>
        <fullName evidence="7">RNA polymerase subunit beta'</fullName>
    </alternativeName>
    <alternativeName>
        <fullName evidence="7">Transcriptase subunit beta'</fullName>
    </alternativeName>
</protein>
<comment type="function">
    <text evidence="7 8">DNA-dependent RNA polymerase catalyzes the transcription of DNA into RNA using the four ribonucleoside triphosphates as substrates.</text>
</comment>
<organism evidence="10 11">
    <name type="scientific">Candidatus Taylorbacteria bacterium RIFCSPHIGHO2_02_FULL_46_13</name>
    <dbReference type="NCBI Taxonomy" id="1802312"/>
    <lineage>
        <taxon>Bacteria</taxon>
        <taxon>Candidatus Tayloriibacteriota</taxon>
    </lineage>
</organism>
<dbReference type="InterPro" id="IPR045867">
    <property type="entry name" value="DNA-dir_RpoC_beta_prime"/>
</dbReference>
<evidence type="ECO:0000256" key="3">
    <source>
        <dbReference type="ARBA" id="ARBA00022695"/>
    </source>
</evidence>
<evidence type="ECO:0000256" key="6">
    <source>
        <dbReference type="ARBA" id="ARBA00048552"/>
    </source>
</evidence>
<feature type="binding site" evidence="7">
    <location>
        <position position="81"/>
    </location>
    <ligand>
        <name>Zn(2+)</name>
        <dbReference type="ChEBI" id="CHEBI:29105"/>
        <label>1</label>
    </ligand>
</feature>
<feature type="binding site" evidence="7">
    <location>
        <position position="503"/>
    </location>
    <ligand>
        <name>Mg(2+)</name>
        <dbReference type="ChEBI" id="CHEBI:18420"/>
    </ligand>
</feature>
<feature type="binding site" evidence="7">
    <location>
        <position position="66"/>
    </location>
    <ligand>
        <name>Zn(2+)</name>
        <dbReference type="ChEBI" id="CHEBI:29105"/>
        <label>1</label>
    </ligand>
</feature>
<keyword evidence="2 7" id="KW-0808">Transferase</keyword>
<evidence type="ECO:0000313" key="11">
    <source>
        <dbReference type="Proteomes" id="UP000177565"/>
    </source>
</evidence>
<dbReference type="EC" id="2.7.7.6" evidence="7"/>
<keyword evidence="3 7" id="KW-0548">Nucleotidyltransferase</keyword>
<dbReference type="HAMAP" id="MF_01322">
    <property type="entry name" value="RNApol_bact_RpoC"/>
    <property type="match status" value="1"/>
</dbReference>
<dbReference type="CDD" id="cd02655">
    <property type="entry name" value="RNAP_beta'_C"/>
    <property type="match status" value="1"/>
</dbReference>
<dbReference type="InterPro" id="IPR006592">
    <property type="entry name" value="RNA_pol_N"/>
</dbReference>
<dbReference type="STRING" id="1802312.A3C06_02230"/>
<dbReference type="InterPro" id="IPR000722">
    <property type="entry name" value="RNA_pol_asu"/>
</dbReference>
<dbReference type="Pfam" id="PF00623">
    <property type="entry name" value="RNA_pol_Rpb1_2"/>
    <property type="match status" value="2"/>
</dbReference>
<dbReference type="Gene3D" id="2.40.40.20">
    <property type="match status" value="1"/>
</dbReference>
<keyword evidence="7" id="KW-0460">Magnesium</keyword>
<comment type="cofactor">
    <cofactor evidence="7">
        <name>Zn(2+)</name>
        <dbReference type="ChEBI" id="CHEBI:29105"/>
    </cofactor>
    <text evidence="7">Binds 2 Zn(2+) ions per subunit.</text>
</comment>
<feature type="binding site" evidence="7">
    <location>
        <position position="68"/>
    </location>
    <ligand>
        <name>Zn(2+)</name>
        <dbReference type="ChEBI" id="CHEBI:29105"/>
        <label>1</label>
    </ligand>
</feature>
<comment type="caution">
    <text evidence="10">The sequence shown here is derived from an EMBL/GenBank/DDBJ whole genome shotgun (WGS) entry which is preliminary data.</text>
</comment>
<dbReference type="InterPro" id="IPR007081">
    <property type="entry name" value="RNA_pol_Rpb1_5"/>
</dbReference>
<dbReference type="Gene3D" id="1.10.274.100">
    <property type="entry name" value="RNA polymerase Rpb1, domain 3"/>
    <property type="match status" value="2"/>
</dbReference>
<feature type="binding site" evidence="7">
    <location>
        <position position="501"/>
    </location>
    <ligand>
        <name>Mg(2+)</name>
        <dbReference type="ChEBI" id="CHEBI:18420"/>
    </ligand>
</feature>
<dbReference type="GO" id="GO:0000428">
    <property type="term" value="C:DNA-directed RNA polymerase complex"/>
    <property type="evidence" value="ECO:0007669"/>
    <property type="project" value="UniProtKB-KW"/>
</dbReference>
<keyword evidence="1 7" id="KW-0240">DNA-directed RNA polymerase</keyword>
<dbReference type="InterPro" id="IPR007066">
    <property type="entry name" value="RNA_pol_Rpb1_3"/>
</dbReference>
<evidence type="ECO:0000256" key="8">
    <source>
        <dbReference type="RuleBase" id="RU004279"/>
    </source>
</evidence>
<dbReference type="InterPro" id="IPR012754">
    <property type="entry name" value="DNA-dir_RpoC_beta_prime_bact"/>
</dbReference>
<keyword evidence="4 7" id="KW-0479">Metal-binding</keyword>
<dbReference type="InterPro" id="IPR042102">
    <property type="entry name" value="RNA_pol_Rpb1_3_sf"/>
</dbReference>
<dbReference type="Gene3D" id="1.10.40.90">
    <property type="match status" value="1"/>
</dbReference>
<feature type="binding site" evidence="7">
    <location>
        <position position="84"/>
    </location>
    <ligand>
        <name>Zn(2+)</name>
        <dbReference type="ChEBI" id="CHEBI:29105"/>
        <label>1</label>
    </ligand>
</feature>
<dbReference type="GO" id="GO:0003677">
    <property type="term" value="F:DNA binding"/>
    <property type="evidence" value="ECO:0007669"/>
    <property type="project" value="UniProtKB-UniRule"/>
</dbReference>
<dbReference type="Gene3D" id="1.10.132.30">
    <property type="match status" value="1"/>
</dbReference>
<dbReference type="SUPFAM" id="SSF64484">
    <property type="entry name" value="beta and beta-prime subunits of DNA dependent RNA-polymerase"/>
    <property type="match status" value="1"/>
</dbReference>
<dbReference type="Gene3D" id="2.40.50.100">
    <property type="match status" value="1"/>
</dbReference>
<evidence type="ECO:0000256" key="4">
    <source>
        <dbReference type="ARBA" id="ARBA00022723"/>
    </source>
</evidence>
<dbReference type="GO" id="GO:0000287">
    <property type="term" value="F:magnesium ion binding"/>
    <property type="evidence" value="ECO:0007669"/>
    <property type="project" value="UniProtKB-UniRule"/>
</dbReference>
<gene>
    <name evidence="7" type="primary">rpoC</name>
    <name evidence="10" type="ORF">A3C06_02230</name>
</gene>